<feature type="domain" description="Transposase IS200-like" evidence="1">
    <location>
        <begin position="11"/>
        <end position="52"/>
    </location>
</feature>
<protein>
    <recommendedName>
        <fullName evidence="1">Transposase IS200-like domain-containing protein</fullName>
    </recommendedName>
</protein>
<dbReference type="EMBL" id="WFLN01000023">
    <property type="protein sequence ID" value="KAB8027117.1"/>
    <property type="molecule type" value="Genomic_DNA"/>
</dbReference>
<reference evidence="2 3" key="1">
    <citation type="submission" date="2019-10" db="EMBL/GenBank/DDBJ databases">
        <title>New genus of Silvanigrellaceae.</title>
        <authorList>
            <person name="Pitt A."/>
            <person name="Hahn M.W."/>
        </authorList>
    </citation>
    <scope>NUCLEOTIDE SEQUENCE [LARGE SCALE GENOMIC DNA]</scope>
    <source>
        <strain evidence="2 3">33A1-SZDP</strain>
    </source>
</reference>
<dbReference type="Gene3D" id="3.30.70.1290">
    <property type="entry name" value="Transposase IS200-like"/>
    <property type="match status" value="1"/>
</dbReference>
<dbReference type="SUPFAM" id="SSF143422">
    <property type="entry name" value="Transposase IS200-like"/>
    <property type="match status" value="1"/>
</dbReference>
<dbReference type="Proteomes" id="UP000442694">
    <property type="component" value="Unassembled WGS sequence"/>
</dbReference>
<comment type="caution">
    <text evidence="2">The sequence shown here is derived from an EMBL/GenBank/DDBJ whole genome shotgun (WGS) entry which is preliminary data.</text>
</comment>
<evidence type="ECO:0000313" key="3">
    <source>
        <dbReference type="Proteomes" id="UP000442694"/>
    </source>
</evidence>
<dbReference type="GO" id="GO:0004803">
    <property type="term" value="F:transposase activity"/>
    <property type="evidence" value="ECO:0007669"/>
    <property type="project" value="InterPro"/>
</dbReference>
<feature type="non-terminal residue" evidence="2">
    <location>
        <position position="52"/>
    </location>
</feature>
<evidence type="ECO:0000313" key="2">
    <source>
        <dbReference type="EMBL" id="KAB8027117.1"/>
    </source>
</evidence>
<dbReference type="InterPro" id="IPR036515">
    <property type="entry name" value="Transposase_17_sf"/>
</dbReference>
<keyword evidence="3" id="KW-1185">Reference proteome</keyword>
<name>A0A833JCS8_9BACT</name>
<dbReference type="AlphaFoldDB" id="A0A833JCS8"/>
<dbReference type="InterPro" id="IPR002686">
    <property type="entry name" value="Transposase_17"/>
</dbReference>
<dbReference type="Pfam" id="PF01797">
    <property type="entry name" value="Y1_Tnp"/>
    <property type="match status" value="1"/>
</dbReference>
<proteinExistence type="predicted"/>
<evidence type="ECO:0000259" key="1">
    <source>
        <dbReference type="Pfam" id="PF01797"/>
    </source>
</evidence>
<dbReference type="RefSeq" id="WP_211363279.1">
    <property type="nucleotide sequence ID" value="NZ_WFLN01000023.1"/>
</dbReference>
<gene>
    <name evidence="2" type="ORF">GCL57_14705</name>
</gene>
<accession>A0A833JCS8</accession>
<organism evidence="2 3">
    <name type="scientific">Fluviispira multicolorata</name>
    <dbReference type="NCBI Taxonomy" id="2654512"/>
    <lineage>
        <taxon>Bacteria</taxon>
        <taxon>Pseudomonadati</taxon>
        <taxon>Bdellovibrionota</taxon>
        <taxon>Oligoflexia</taxon>
        <taxon>Silvanigrellales</taxon>
        <taxon>Silvanigrellaceae</taxon>
        <taxon>Fluviispira</taxon>
    </lineage>
</organism>
<dbReference type="GO" id="GO:0003677">
    <property type="term" value="F:DNA binding"/>
    <property type="evidence" value="ECO:0007669"/>
    <property type="project" value="InterPro"/>
</dbReference>
<dbReference type="GO" id="GO:0006313">
    <property type="term" value="P:DNA transposition"/>
    <property type="evidence" value="ECO:0007669"/>
    <property type="project" value="InterPro"/>
</dbReference>
<sequence>MITSLKWNYNVTKYRRGVFTKEILERTKIIFKETCEQIDCELIEFNGEDDHV</sequence>